<accession>A0ABQ1EU44</accession>
<gene>
    <name evidence="1" type="ORF">GCM10008018_37180</name>
</gene>
<comment type="caution">
    <text evidence="1">The sequence shown here is derived from an EMBL/GenBank/DDBJ whole genome shotgun (WGS) entry which is preliminary data.</text>
</comment>
<organism evidence="1 2">
    <name type="scientific">Paenibacillus marchantiophytorum</name>
    <dbReference type="NCBI Taxonomy" id="1619310"/>
    <lineage>
        <taxon>Bacteria</taxon>
        <taxon>Bacillati</taxon>
        <taxon>Bacillota</taxon>
        <taxon>Bacilli</taxon>
        <taxon>Bacillales</taxon>
        <taxon>Paenibacillaceae</taxon>
        <taxon>Paenibacillus</taxon>
    </lineage>
</organism>
<dbReference type="EMBL" id="BMHE01000019">
    <property type="protein sequence ID" value="GFZ87562.1"/>
    <property type="molecule type" value="Genomic_DNA"/>
</dbReference>
<dbReference type="Proteomes" id="UP000615455">
    <property type="component" value="Unassembled WGS sequence"/>
</dbReference>
<proteinExistence type="predicted"/>
<dbReference type="SUPFAM" id="SSF52954">
    <property type="entry name" value="Class II aaRS ABD-related"/>
    <property type="match status" value="1"/>
</dbReference>
<evidence type="ECO:0000313" key="2">
    <source>
        <dbReference type="Proteomes" id="UP000615455"/>
    </source>
</evidence>
<keyword evidence="2" id="KW-1185">Reference proteome</keyword>
<reference evidence="2" key="1">
    <citation type="journal article" date="2019" name="Int. J. Syst. Evol. Microbiol.">
        <title>The Global Catalogue of Microorganisms (GCM) 10K type strain sequencing project: providing services to taxonomists for standard genome sequencing and annotation.</title>
        <authorList>
            <consortium name="The Broad Institute Genomics Platform"/>
            <consortium name="The Broad Institute Genome Sequencing Center for Infectious Disease"/>
            <person name="Wu L."/>
            <person name="Ma J."/>
        </authorList>
    </citation>
    <scope>NUCLEOTIDE SEQUENCE [LARGE SCALE GENOMIC DNA]</scope>
    <source>
        <strain evidence="2">CGMCC 1.15043</strain>
    </source>
</reference>
<evidence type="ECO:0000313" key="1">
    <source>
        <dbReference type="EMBL" id="GFZ87562.1"/>
    </source>
</evidence>
<dbReference type="RefSeq" id="WP_189013784.1">
    <property type="nucleotide sequence ID" value="NZ_BMHE01000019.1"/>
</dbReference>
<sequence>MQNERQNQRSWEEELTHFSSMGNESAVVLLVTPFSGRSEALLAIIEELRLADIQLQTANGRDEDWKQTAEQQGICFVLEVGSAEPWTNLVHVWDSEEQEQSLIPLDQAIYRIEKRYPPADFT</sequence>
<protein>
    <submittedName>
        <fullName evidence="1">Uncharacterized protein</fullName>
    </submittedName>
</protein>
<name>A0ABQ1EU44_9BACL</name>